<dbReference type="Proteomes" id="UP000192247">
    <property type="component" value="Unassembled WGS sequence"/>
</dbReference>
<dbReference type="SUPFAM" id="SSF46689">
    <property type="entry name" value="Homeodomain-like"/>
    <property type="match status" value="1"/>
</dbReference>
<dbReference type="EMBL" id="MNPL01000876">
    <property type="protein sequence ID" value="OQR79625.1"/>
    <property type="molecule type" value="Genomic_DNA"/>
</dbReference>
<keyword evidence="5" id="KW-1185">Reference proteome</keyword>
<dbReference type="GO" id="GO:0071339">
    <property type="term" value="C:MLL1 complex"/>
    <property type="evidence" value="ECO:0007669"/>
    <property type="project" value="TreeGrafter"/>
</dbReference>
<dbReference type="InterPro" id="IPR009057">
    <property type="entry name" value="Homeodomain-like_sf"/>
</dbReference>
<comment type="subcellular location">
    <subcellularLocation>
        <location evidence="1">Nucleus</location>
    </subcellularLocation>
</comment>
<comment type="caution">
    <text evidence="4">The sequence shown here is derived from an EMBL/GenBank/DDBJ whole genome shotgun (WGS) entry which is preliminary data.</text>
</comment>
<dbReference type="GO" id="GO:0016589">
    <property type="term" value="C:NURF complex"/>
    <property type="evidence" value="ECO:0007669"/>
    <property type="project" value="TreeGrafter"/>
</dbReference>
<dbReference type="FunFam" id="1.10.10.60:FF:000452">
    <property type="entry name" value="Chromatin complexes subunit BAP18"/>
    <property type="match status" value="1"/>
</dbReference>
<dbReference type="OrthoDB" id="10021571at2759"/>
<dbReference type="PANTHER" id="PTHR21397:SF2">
    <property type="entry name" value="CHROMATIN COMPLEXES SUBUNIT BAP18"/>
    <property type="match status" value="1"/>
</dbReference>
<evidence type="ECO:0000313" key="4">
    <source>
        <dbReference type="EMBL" id="OQR79625.1"/>
    </source>
</evidence>
<evidence type="ECO:0000256" key="1">
    <source>
        <dbReference type="ARBA" id="ARBA00004123"/>
    </source>
</evidence>
<sequence length="213" mass="22013">MSSSHSAAKVGEIFTAAGTAFTQLGELSMQLYSDTDQNITGGKWTDEEVEMLRNAVKRFSEDLQKISENIKNRAISQIRNNMKRKAYESAGITTAVKKSSAGTNNANMTASAKVSTPSNVAASTAASGVSPGSVASSGCGAGVKQESSQQAALAATILAAQQKPSGHSSTHPPPSADLTLNMLNATHEHEVDSVVGVGLGGPGQKLQYTDDSN</sequence>
<dbReference type="STRING" id="418985.A0A1V9Y1P3"/>
<evidence type="ECO:0000313" key="5">
    <source>
        <dbReference type="Proteomes" id="UP000192247"/>
    </source>
</evidence>
<accession>A0A1V9Y1P3</accession>
<name>A0A1V9Y1P3_9ACAR</name>
<evidence type="ECO:0000256" key="2">
    <source>
        <dbReference type="SAM" id="MobiDB-lite"/>
    </source>
</evidence>
<gene>
    <name evidence="4" type="ORF">BIW11_05601</name>
</gene>
<proteinExistence type="predicted"/>
<dbReference type="Gene3D" id="1.10.10.60">
    <property type="entry name" value="Homeodomain-like"/>
    <property type="match status" value="1"/>
</dbReference>
<dbReference type="InterPro" id="IPR001005">
    <property type="entry name" value="SANT/Myb"/>
</dbReference>
<feature type="region of interest" description="Disordered" evidence="2">
    <location>
        <begin position="160"/>
        <end position="179"/>
    </location>
</feature>
<protein>
    <submittedName>
        <fullName evidence="4">Chromatin complexes subunit BAP18-like</fullName>
    </submittedName>
</protein>
<feature type="compositionally biased region" description="Low complexity" evidence="2">
    <location>
        <begin position="160"/>
        <end position="170"/>
    </location>
</feature>
<feature type="domain" description="Myb-like" evidence="3">
    <location>
        <begin position="42"/>
        <end position="80"/>
    </location>
</feature>
<evidence type="ECO:0000259" key="3">
    <source>
        <dbReference type="Pfam" id="PF00249"/>
    </source>
</evidence>
<dbReference type="Pfam" id="PF00249">
    <property type="entry name" value="Myb_DNA-binding"/>
    <property type="match status" value="1"/>
</dbReference>
<dbReference type="CDD" id="cd00167">
    <property type="entry name" value="SANT"/>
    <property type="match status" value="1"/>
</dbReference>
<dbReference type="AlphaFoldDB" id="A0A1V9Y1P3"/>
<dbReference type="InParanoid" id="A0A1V9Y1P3"/>
<dbReference type="PANTHER" id="PTHR21397">
    <property type="entry name" value="CHROMATIN COMPLEXES SUBUNIT BAP18-RELATED"/>
    <property type="match status" value="1"/>
</dbReference>
<reference evidence="4 5" key="1">
    <citation type="journal article" date="2017" name="Gigascience">
        <title>Draft genome of the honey bee ectoparasitic mite, Tropilaelaps mercedesae, is shaped by the parasitic life history.</title>
        <authorList>
            <person name="Dong X."/>
            <person name="Armstrong S.D."/>
            <person name="Xia D."/>
            <person name="Makepeace B.L."/>
            <person name="Darby A.C."/>
            <person name="Kadowaki T."/>
        </authorList>
    </citation>
    <scope>NUCLEOTIDE SEQUENCE [LARGE SCALE GENOMIC DNA]</scope>
    <source>
        <strain evidence="4">Wuxi-XJTLU</strain>
    </source>
</reference>
<organism evidence="4 5">
    <name type="scientific">Tropilaelaps mercedesae</name>
    <dbReference type="NCBI Taxonomy" id="418985"/>
    <lineage>
        <taxon>Eukaryota</taxon>
        <taxon>Metazoa</taxon>
        <taxon>Ecdysozoa</taxon>
        <taxon>Arthropoda</taxon>
        <taxon>Chelicerata</taxon>
        <taxon>Arachnida</taxon>
        <taxon>Acari</taxon>
        <taxon>Parasitiformes</taxon>
        <taxon>Mesostigmata</taxon>
        <taxon>Gamasina</taxon>
        <taxon>Dermanyssoidea</taxon>
        <taxon>Laelapidae</taxon>
        <taxon>Tropilaelaps</taxon>
    </lineage>
</organism>
<feature type="region of interest" description="Disordered" evidence="2">
    <location>
        <begin position="194"/>
        <end position="213"/>
    </location>
</feature>